<gene>
    <name evidence="1" type="ordered locus">Bcep1808_7752</name>
</gene>
<reference evidence="1 2" key="1">
    <citation type="submission" date="2007-03" db="EMBL/GenBank/DDBJ databases">
        <title>Complete sequence of plasmid pBVIE05 of Burkholderia vietnamiensis G4.</title>
        <authorList>
            <consortium name="US DOE Joint Genome Institute"/>
            <person name="Copeland A."/>
            <person name="Lucas S."/>
            <person name="Lapidus A."/>
            <person name="Barry K."/>
            <person name="Detter J.C."/>
            <person name="Glavina del Rio T."/>
            <person name="Hammon N."/>
            <person name="Israni S."/>
            <person name="Dalin E."/>
            <person name="Tice H."/>
            <person name="Pitluck S."/>
            <person name="Chain P."/>
            <person name="Malfatti S."/>
            <person name="Shin M."/>
            <person name="Vergez L."/>
            <person name="Schmutz J."/>
            <person name="Larimer F."/>
            <person name="Land M."/>
            <person name="Hauser L."/>
            <person name="Kyrpides N."/>
            <person name="Tiedje J."/>
            <person name="Richardson P."/>
        </authorList>
    </citation>
    <scope>NUCLEOTIDE SEQUENCE [LARGE SCALE GENOMIC DNA]</scope>
    <source>
        <strain evidence="2">G4 / LMG 22486</strain>
        <plasmid evidence="1 2">pBVIE05</plasmid>
    </source>
</reference>
<dbReference type="EMBL" id="CP000621">
    <property type="protein sequence ID" value="ABO60622.1"/>
    <property type="molecule type" value="Genomic_DNA"/>
</dbReference>
<dbReference type="HOGENOM" id="CLU_1863232_0_0_4"/>
<evidence type="ECO:0000313" key="2">
    <source>
        <dbReference type="Proteomes" id="UP000002287"/>
    </source>
</evidence>
<proteinExistence type="predicted"/>
<sequence length="131" mass="15125">MTITAFKMDPAYLQAKQAEYQQQVGADKALLPIFVAQTAKVLTRDKKQYLRYGPYWWAVKRILIEQGVGVGTYQEPIWANEYACEMPELTLIAAWEFSDDSSGTWGVQTREYDLTDDITLLLYDPDMEEQK</sequence>
<evidence type="ECO:0000313" key="1">
    <source>
        <dbReference type="EMBL" id="ABO60622.1"/>
    </source>
</evidence>
<dbReference type="KEGG" id="bvi:Bcep1808_7752"/>
<keyword evidence="1" id="KW-0614">Plasmid</keyword>
<name>A4JWG9_BURVG</name>
<dbReference type="AlphaFoldDB" id="A4JWG9"/>
<geneLocation type="plasmid" evidence="1 2">
    <name>pBVIE05</name>
</geneLocation>
<organism evidence="1 2">
    <name type="scientific">Burkholderia vietnamiensis (strain G4 / LMG 22486)</name>
    <name type="common">Burkholderia cepacia (strain R1808)</name>
    <dbReference type="NCBI Taxonomy" id="269482"/>
    <lineage>
        <taxon>Bacteria</taxon>
        <taxon>Pseudomonadati</taxon>
        <taxon>Pseudomonadota</taxon>
        <taxon>Betaproteobacteria</taxon>
        <taxon>Burkholderiales</taxon>
        <taxon>Burkholderiaceae</taxon>
        <taxon>Burkholderia</taxon>
        <taxon>Burkholderia cepacia complex</taxon>
    </lineage>
</organism>
<accession>A4JWG9</accession>
<protein>
    <submittedName>
        <fullName evidence="1">Uncharacterized protein</fullName>
    </submittedName>
</protein>
<dbReference type="Proteomes" id="UP000002287">
    <property type="component" value="Plasmid pBVIE05"/>
</dbReference>